<gene>
    <name evidence="1" type="ORF">F4820DRAFT_352430</name>
</gene>
<protein>
    <submittedName>
        <fullName evidence="1">Uncharacterized protein</fullName>
    </submittedName>
</protein>
<keyword evidence="2" id="KW-1185">Reference proteome</keyword>
<proteinExistence type="predicted"/>
<comment type="caution">
    <text evidence="1">The sequence shown here is derived from an EMBL/GenBank/DDBJ whole genome shotgun (WGS) entry which is preliminary data.</text>
</comment>
<dbReference type="Proteomes" id="UP001497700">
    <property type="component" value="Unassembled WGS sequence"/>
</dbReference>
<organism evidence="1 2">
    <name type="scientific">Hypoxylon rubiginosum</name>
    <dbReference type="NCBI Taxonomy" id="110542"/>
    <lineage>
        <taxon>Eukaryota</taxon>
        <taxon>Fungi</taxon>
        <taxon>Dikarya</taxon>
        <taxon>Ascomycota</taxon>
        <taxon>Pezizomycotina</taxon>
        <taxon>Sordariomycetes</taxon>
        <taxon>Xylariomycetidae</taxon>
        <taxon>Xylariales</taxon>
        <taxon>Hypoxylaceae</taxon>
        <taxon>Hypoxylon</taxon>
    </lineage>
</organism>
<sequence>MLDDDDDGQLNRNLWEKREYLHGAWFFVRWTTRIEAQEYAGTAHSDRTAYVAEADGYLLVYDAARKASLAELRQLYETIHDPLYVGDRRKPVVVVANKVDLVRKTEELAVKEAVAFAKSIDSVLIKASATGAIGFEDMLVKIVSRVVLAWISTPEHWHISM</sequence>
<evidence type="ECO:0000313" key="2">
    <source>
        <dbReference type="Proteomes" id="UP001497700"/>
    </source>
</evidence>
<accession>A0ACB9YY71</accession>
<name>A0ACB9YY71_9PEZI</name>
<dbReference type="EMBL" id="MU393493">
    <property type="protein sequence ID" value="KAI4864026.1"/>
    <property type="molecule type" value="Genomic_DNA"/>
</dbReference>
<reference evidence="1 2" key="1">
    <citation type="journal article" date="2022" name="New Phytol.">
        <title>Ecological generalism drives hyperdiversity of secondary metabolite gene clusters in xylarialean endophytes.</title>
        <authorList>
            <person name="Franco M.E.E."/>
            <person name="Wisecaver J.H."/>
            <person name="Arnold A.E."/>
            <person name="Ju Y.M."/>
            <person name="Slot J.C."/>
            <person name="Ahrendt S."/>
            <person name="Moore L.P."/>
            <person name="Eastman K.E."/>
            <person name="Scott K."/>
            <person name="Konkel Z."/>
            <person name="Mondo S.J."/>
            <person name="Kuo A."/>
            <person name="Hayes R.D."/>
            <person name="Haridas S."/>
            <person name="Andreopoulos B."/>
            <person name="Riley R."/>
            <person name="LaButti K."/>
            <person name="Pangilinan J."/>
            <person name="Lipzen A."/>
            <person name="Amirebrahimi M."/>
            <person name="Yan J."/>
            <person name="Adam C."/>
            <person name="Keymanesh K."/>
            <person name="Ng V."/>
            <person name="Louie K."/>
            <person name="Northen T."/>
            <person name="Drula E."/>
            <person name="Henrissat B."/>
            <person name="Hsieh H.M."/>
            <person name="Youens-Clark K."/>
            <person name="Lutzoni F."/>
            <person name="Miadlikowska J."/>
            <person name="Eastwood D.C."/>
            <person name="Hamelin R.C."/>
            <person name="Grigoriev I.V."/>
            <person name="U'Ren J.M."/>
        </authorList>
    </citation>
    <scope>NUCLEOTIDE SEQUENCE [LARGE SCALE GENOMIC DNA]</scope>
    <source>
        <strain evidence="1 2">CBS 119005</strain>
    </source>
</reference>
<evidence type="ECO:0000313" key="1">
    <source>
        <dbReference type="EMBL" id="KAI4864026.1"/>
    </source>
</evidence>